<name>A0A6C0HEX4_9ZZZZ</name>
<dbReference type="EMBL" id="MN739934">
    <property type="protein sequence ID" value="QHT78563.1"/>
    <property type="molecule type" value="Genomic_DNA"/>
</dbReference>
<dbReference type="AlphaFoldDB" id="A0A6C0HEX4"/>
<proteinExistence type="predicted"/>
<evidence type="ECO:0000313" key="1">
    <source>
        <dbReference type="EMBL" id="QHT78563.1"/>
    </source>
</evidence>
<reference evidence="1" key="1">
    <citation type="journal article" date="2020" name="Nature">
        <title>Giant virus diversity and host interactions through global metagenomics.</title>
        <authorList>
            <person name="Schulz F."/>
            <person name="Roux S."/>
            <person name="Paez-Espino D."/>
            <person name="Jungbluth S."/>
            <person name="Walsh D.A."/>
            <person name="Denef V.J."/>
            <person name="McMahon K.D."/>
            <person name="Konstantinidis K.T."/>
            <person name="Eloe-Fadrosh E.A."/>
            <person name="Kyrpides N.C."/>
            <person name="Woyke T."/>
        </authorList>
    </citation>
    <scope>NUCLEOTIDE SEQUENCE</scope>
    <source>
        <strain evidence="1">GVMAG-M-3300023179-92</strain>
    </source>
</reference>
<organism evidence="1">
    <name type="scientific">viral metagenome</name>
    <dbReference type="NCBI Taxonomy" id="1070528"/>
    <lineage>
        <taxon>unclassified sequences</taxon>
        <taxon>metagenomes</taxon>
        <taxon>organismal metagenomes</taxon>
    </lineage>
</organism>
<protein>
    <submittedName>
        <fullName evidence="1">Uncharacterized protein</fullName>
    </submittedName>
</protein>
<accession>A0A6C0HEX4</accession>
<sequence>MTTVIQQTFQDLSELIEKYDTTREKLDNIIIFYTLLKNSKLSKNEVDELLKLDTKIKMCIKNYTLYGKKPLSYTKQQKVLKSVKEPSINYIEQSALLSLENVKEGDEYNSLKSPDNGIISKLKWWK</sequence>